<keyword evidence="3" id="KW-1015">Disulfide bond</keyword>
<evidence type="ECO:0000259" key="6">
    <source>
        <dbReference type="PROSITE" id="PS50026"/>
    </source>
</evidence>
<name>A0ABN8SPH5_9CNID</name>
<keyword evidence="8" id="KW-1185">Reference proteome</keyword>
<dbReference type="InterPro" id="IPR000152">
    <property type="entry name" value="EGF-type_Asp/Asn_hydroxyl_site"/>
</dbReference>
<dbReference type="Gene3D" id="2.10.25.10">
    <property type="entry name" value="Laminin"/>
    <property type="match status" value="1"/>
</dbReference>
<protein>
    <recommendedName>
        <fullName evidence="6">EGF-like domain-containing protein</fullName>
    </recommendedName>
</protein>
<dbReference type="SMART" id="SM00179">
    <property type="entry name" value="EGF_CA"/>
    <property type="match status" value="1"/>
</dbReference>
<dbReference type="InterPro" id="IPR000742">
    <property type="entry name" value="EGF"/>
</dbReference>
<feature type="non-terminal residue" evidence="7">
    <location>
        <position position="1"/>
    </location>
</feature>
<evidence type="ECO:0000256" key="4">
    <source>
        <dbReference type="ARBA" id="ARBA00023180"/>
    </source>
</evidence>
<evidence type="ECO:0000313" key="7">
    <source>
        <dbReference type="EMBL" id="CAH3192561.1"/>
    </source>
</evidence>
<evidence type="ECO:0000256" key="5">
    <source>
        <dbReference type="PROSITE-ProRule" id="PRU00076"/>
    </source>
</evidence>
<evidence type="ECO:0000256" key="3">
    <source>
        <dbReference type="ARBA" id="ARBA00023157"/>
    </source>
</evidence>
<dbReference type="PROSITE" id="PS00010">
    <property type="entry name" value="ASX_HYDROXYL"/>
    <property type="match status" value="1"/>
</dbReference>
<dbReference type="PANTHER" id="PTHR24042">
    <property type="entry name" value="NEL HOMOLOG"/>
    <property type="match status" value="1"/>
</dbReference>
<dbReference type="PROSITE" id="PS01187">
    <property type="entry name" value="EGF_CA"/>
    <property type="match status" value="1"/>
</dbReference>
<keyword evidence="4" id="KW-0325">Glycoprotein</keyword>
<comment type="caution">
    <text evidence="7">The sequence shown here is derived from an EMBL/GenBank/DDBJ whole genome shotgun (WGS) entry which is preliminary data.</text>
</comment>
<reference evidence="7 8" key="1">
    <citation type="submission" date="2022-05" db="EMBL/GenBank/DDBJ databases">
        <authorList>
            <consortium name="Genoscope - CEA"/>
            <person name="William W."/>
        </authorList>
    </citation>
    <scope>NUCLEOTIDE SEQUENCE [LARGE SCALE GENOMIC DNA]</scope>
</reference>
<dbReference type="Pfam" id="PF12947">
    <property type="entry name" value="EGF_3"/>
    <property type="match status" value="1"/>
</dbReference>
<evidence type="ECO:0000256" key="2">
    <source>
        <dbReference type="ARBA" id="ARBA00022729"/>
    </source>
</evidence>
<accession>A0ABN8SPH5</accession>
<dbReference type="SUPFAM" id="SSF57196">
    <property type="entry name" value="EGF/Laminin"/>
    <property type="match status" value="1"/>
</dbReference>
<dbReference type="InterPro" id="IPR001881">
    <property type="entry name" value="EGF-like_Ca-bd_dom"/>
</dbReference>
<keyword evidence="1 5" id="KW-0245">EGF-like domain</keyword>
<organism evidence="7 8">
    <name type="scientific">Porites evermanni</name>
    <dbReference type="NCBI Taxonomy" id="104178"/>
    <lineage>
        <taxon>Eukaryota</taxon>
        <taxon>Metazoa</taxon>
        <taxon>Cnidaria</taxon>
        <taxon>Anthozoa</taxon>
        <taxon>Hexacorallia</taxon>
        <taxon>Scleractinia</taxon>
        <taxon>Fungiina</taxon>
        <taxon>Poritidae</taxon>
        <taxon>Porites</taxon>
    </lineage>
</organism>
<dbReference type="SMART" id="SM00181">
    <property type="entry name" value="EGF"/>
    <property type="match status" value="1"/>
</dbReference>
<comment type="caution">
    <text evidence="5">Lacks conserved residue(s) required for the propagation of feature annotation.</text>
</comment>
<dbReference type="InterPro" id="IPR018097">
    <property type="entry name" value="EGF_Ca-bd_CS"/>
</dbReference>
<dbReference type="Proteomes" id="UP001159427">
    <property type="component" value="Unassembled WGS sequence"/>
</dbReference>
<dbReference type="PANTHER" id="PTHR24042:SF5">
    <property type="entry name" value="EGF-LIKE CALCIUM-BINDING DOMAIN-CONTAINING PROTEIN"/>
    <property type="match status" value="1"/>
</dbReference>
<gene>
    <name evidence="7" type="ORF">PEVE_00024131</name>
</gene>
<dbReference type="InterPro" id="IPR051586">
    <property type="entry name" value="PKC-binding_NELL"/>
</dbReference>
<evidence type="ECO:0000313" key="8">
    <source>
        <dbReference type="Proteomes" id="UP001159427"/>
    </source>
</evidence>
<dbReference type="InterPro" id="IPR024731">
    <property type="entry name" value="NELL2-like_EGF"/>
</dbReference>
<evidence type="ECO:0000256" key="1">
    <source>
        <dbReference type="ARBA" id="ARBA00022536"/>
    </source>
</evidence>
<keyword evidence="2" id="KW-0732">Signal</keyword>
<proteinExistence type="predicted"/>
<dbReference type="PROSITE" id="PS50026">
    <property type="entry name" value="EGF_3"/>
    <property type="match status" value="1"/>
</dbReference>
<dbReference type="EMBL" id="CALNXI010003218">
    <property type="protein sequence ID" value="CAH3192561.1"/>
    <property type="molecule type" value="Genomic_DNA"/>
</dbReference>
<dbReference type="PROSITE" id="PS01186">
    <property type="entry name" value="EGF_2"/>
    <property type="match status" value="1"/>
</dbReference>
<feature type="domain" description="EGF-like" evidence="6">
    <location>
        <begin position="1"/>
        <end position="41"/>
    </location>
</feature>
<dbReference type="CDD" id="cd00054">
    <property type="entry name" value="EGF_CA"/>
    <property type="match status" value="1"/>
</dbReference>
<sequence length="89" mass="9680">DINECVTNVHNCDVNAFCNNTEGSYNCTCSPGYTGNGTSCNGYFQNFVCLFVSFFSFTTNGRIGNHGIIQNFTVPKTGVYLVKAWGARG</sequence>